<dbReference type="OrthoDB" id="2416276at2759"/>
<dbReference type="Proteomes" id="UP000603453">
    <property type="component" value="Unassembled WGS sequence"/>
</dbReference>
<evidence type="ECO:0000313" key="3">
    <source>
        <dbReference type="EMBL" id="KAG2202507.1"/>
    </source>
</evidence>
<dbReference type="Gene3D" id="4.10.860.10">
    <property type="entry name" value="UVR domain"/>
    <property type="match status" value="1"/>
</dbReference>
<feature type="coiled-coil region" evidence="1">
    <location>
        <begin position="318"/>
        <end position="437"/>
    </location>
</feature>
<feature type="compositionally biased region" description="Low complexity" evidence="2">
    <location>
        <begin position="97"/>
        <end position="120"/>
    </location>
</feature>
<organism evidence="3 4">
    <name type="scientific">Mucor saturninus</name>
    <dbReference type="NCBI Taxonomy" id="64648"/>
    <lineage>
        <taxon>Eukaryota</taxon>
        <taxon>Fungi</taxon>
        <taxon>Fungi incertae sedis</taxon>
        <taxon>Mucoromycota</taxon>
        <taxon>Mucoromycotina</taxon>
        <taxon>Mucoromycetes</taxon>
        <taxon>Mucorales</taxon>
        <taxon>Mucorineae</taxon>
        <taxon>Mucoraceae</taxon>
        <taxon>Mucor</taxon>
    </lineage>
</organism>
<feature type="region of interest" description="Disordered" evidence="2">
    <location>
        <begin position="37"/>
        <end position="58"/>
    </location>
</feature>
<accession>A0A8H7V1Z2</accession>
<protein>
    <submittedName>
        <fullName evidence="3">Uncharacterized protein</fullName>
    </submittedName>
</protein>
<feature type="coiled-coil region" evidence="1">
    <location>
        <begin position="554"/>
        <end position="592"/>
    </location>
</feature>
<feature type="coiled-coil region" evidence="1">
    <location>
        <begin position="153"/>
        <end position="190"/>
    </location>
</feature>
<keyword evidence="1" id="KW-0175">Coiled coil</keyword>
<reference evidence="3" key="1">
    <citation type="submission" date="2020-12" db="EMBL/GenBank/DDBJ databases">
        <title>Metabolic potential, ecology and presence of endohyphal bacteria is reflected in genomic diversity of Mucoromycotina.</title>
        <authorList>
            <person name="Muszewska A."/>
            <person name="Okrasinska A."/>
            <person name="Steczkiewicz K."/>
            <person name="Drgas O."/>
            <person name="Orlowska M."/>
            <person name="Perlinska-Lenart U."/>
            <person name="Aleksandrzak-Piekarczyk T."/>
            <person name="Szatraj K."/>
            <person name="Zielenkiewicz U."/>
            <person name="Pilsyk S."/>
            <person name="Malc E."/>
            <person name="Mieczkowski P."/>
            <person name="Kruszewska J.S."/>
            <person name="Biernat P."/>
            <person name="Pawlowska J."/>
        </authorList>
    </citation>
    <scope>NUCLEOTIDE SEQUENCE</scope>
    <source>
        <strain evidence="3">WA0000017839</strain>
    </source>
</reference>
<evidence type="ECO:0000256" key="2">
    <source>
        <dbReference type="SAM" id="MobiDB-lite"/>
    </source>
</evidence>
<evidence type="ECO:0000313" key="4">
    <source>
        <dbReference type="Proteomes" id="UP000603453"/>
    </source>
</evidence>
<feature type="region of interest" description="Disordered" evidence="2">
    <location>
        <begin position="97"/>
        <end position="125"/>
    </location>
</feature>
<dbReference type="AlphaFoldDB" id="A0A8H7V1Z2"/>
<feature type="coiled-coil region" evidence="1">
    <location>
        <begin position="469"/>
        <end position="496"/>
    </location>
</feature>
<comment type="caution">
    <text evidence="3">The sequence shown here is derived from an EMBL/GenBank/DDBJ whole genome shotgun (WGS) entry which is preliminary data.</text>
</comment>
<sequence>MSAFNFMNKTESHESLSSVLSSSLIEDLYDSQIDTFVNQAKPPPSRPQQKKKKKKGQESTIFSMIDDFAMASQDQRLSPSFGRRSTNFEVKSAFPFMSSSSSASSSTTTATTKTSFPVTSAPSGRKLQANEELKLISASSTLHRIQAEKSHRLQTLQRHYKRQEQTRDQIKTLRTRLLELEKERDEAISQEDFVRVERLEATRVKLTQSLNELDTGYLPRVDAVWREMHDIMVRESEAATHVLACCEKVKEERHLQYMKFVTDHERMHQKRLEEIELGRQGLESQKSEVAFELGLWEQADQDLTERKGEATFQLDHQQKDLSKEVQLIQTEMDDLKLKLNRLQTKKATLEKSMTEIATVMHEKLLPFSQETLEHEQEYQQLQSKKSDISEKEHVLNEQETAIMEDMNKHQQDKDGGLNELQTLNEQMAEAMELAQQKDMMDSLLRFIQCIQTRDGTVAQHQREIQAQCYFRSRERVREVEKKVDAMQEELFGQQQKSIEVDESMRAWEHKITRWQRQKELAIESRRFQNAAVYKDQIQSAQHELDRLRDFPKPIEKEDGQLEKQQANLERMKEAHEALVKEKNAEIKSVLKQTLEQISNCELPSWVDHEVELMEAHILQQEERVV</sequence>
<gene>
    <name evidence="3" type="ORF">INT47_013123</name>
</gene>
<name>A0A8H7V1Z2_9FUNG</name>
<keyword evidence="4" id="KW-1185">Reference proteome</keyword>
<evidence type="ECO:0000256" key="1">
    <source>
        <dbReference type="SAM" id="Coils"/>
    </source>
</evidence>
<proteinExistence type="predicted"/>
<dbReference type="EMBL" id="JAEPRD010000060">
    <property type="protein sequence ID" value="KAG2202507.1"/>
    <property type="molecule type" value="Genomic_DNA"/>
</dbReference>